<evidence type="ECO:0000256" key="1">
    <source>
        <dbReference type="ARBA" id="ARBA00022723"/>
    </source>
</evidence>
<sequence length="478" mass="53171">MSSGSSYPPTSFFSLQPRLLPLPQSVRNSPHHYSRQLPPQPIRRSSPRLFRDFFNAMPDSASRRQATLPRPVPSHQDTFHDVNLNRALENANRAIQTAQEAFQEANIVQTDSEVPVQLPDSTVQTDTSPRRSDSSPSAESQYISQTTHPHDPPVAYRYTPFSNLGEPVYGPHIFDYNLPIIPAPLGIWPANSGVYLNRLDANHPLVDGRLPSVLEEEAINRQRENHQNWVRTQARSSHRRRTEQEQSQSQDLPQLTMSPPSSSLRSTATRSSQHQQPSTPGGETEDPLIESVDLTTVTDADTLSAALAKQRQDAILAQNPGTESGRTALTAYKCPVCMDTPTDATSTACGHVFCHRCILDTLKWSIQSRRENAPTSRKTRGVCPVCRKTLDMKDTAGTGRGLIPLELKLMVKKRKREDSSEEKAREKGKGKGRSLANAETLSDGEGDEIDKESGSRPTKSERETTEDAFWGTFIHEHA</sequence>
<dbReference type="Pfam" id="PF13923">
    <property type="entry name" value="zf-C3HC4_2"/>
    <property type="match status" value="1"/>
</dbReference>
<keyword evidence="9" id="KW-1185">Reference proteome</keyword>
<feature type="region of interest" description="Disordered" evidence="6">
    <location>
        <begin position="108"/>
        <end position="154"/>
    </location>
</feature>
<dbReference type="PROSITE" id="PS00518">
    <property type="entry name" value="ZF_RING_1"/>
    <property type="match status" value="1"/>
</dbReference>
<evidence type="ECO:0000256" key="6">
    <source>
        <dbReference type="SAM" id="MobiDB-lite"/>
    </source>
</evidence>
<organism evidence="8 9">
    <name type="scientific">Fonsecaea nubica</name>
    <dbReference type="NCBI Taxonomy" id="856822"/>
    <lineage>
        <taxon>Eukaryota</taxon>
        <taxon>Fungi</taxon>
        <taxon>Dikarya</taxon>
        <taxon>Ascomycota</taxon>
        <taxon>Pezizomycotina</taxon>
        <taxon>Eurotiomycetes</taxon>
        <taxon>Chaetothyriomycetidae</taxon>
        <taxon>Chaetothyriales</taxon>
        <taxon>Herpotrichiellaceae</taxon>
        <taxon>Fonsecaea</taxon>
    </lineage>
</organism>
<feature type="domain" description="RING-type" evidence="7">
    <location>
        <begin position="334"/>
        <end position="387"/>
    </location>
</feature>
<dbReference type="EMBL" id="LVCJ01000014">
    <property type="protein sequence ID" value="OAL37615.1"/>
    <property type="molecule type" value="Genomic_DNA"/>
</dbReference>
<keyword evidence="1" id="KW-0479">Metal-binding</keyword>
<dbReference type="SUPFAM" id="SSF57850">
    <property type="entry name" value="RING/U-box"/>
    <property type="match status" value="1"/>
</dbReference>
<dbReference type="Gene3D" id="3.30.40.10">
    <property type="entry name" value="Zinc/RING finger domain, C3HC4 (zinc finger)"/>
    <property type="match status" value="1"/>
</dbReference>
<feature type="compositionally biased region" description="Low complexity" evidence="6">
    <location>
        <begin position="258"/>
        <end position="272"/>
    </location>
</feature>
<feature type="compositionally biased region" description="Basic and acidic residues" evidence="6">
    <location>
        <begin position="416"/>
        <end position="429"/>
    </location>
</feature>
<dbReference type="PANTHER" id="PTHR23041">
    <property type="entry name" value="RING FINGER DOMAIN-CONTAINING"/>
    <property type="match status" value="1"/>
</dbReference>
<dbReference type="InterPro" id="IPR017907">
    <property type="entry name" value="Znf_RING_CS"/>
</dbReference>
<reference evidence="8 9" key="1">
    <citation type="submission" date="2016-03" db="EMBL/GenBank/DDBJ databases">
        <title>The draft genome sequence of Fonsecaea nubica causative agent of cutaneous subcutaneous infection in human host.</title>
        <authorList>
            <person name="Costa F."/>
            <person name="Sybren D.H."/>
            <person name="Raittz R.T."/>
            <person name="Weiss V.A."/>
            <person name="Leao A.C."/>
            <person name="Gomes R."/>
            <person name="De Souza E.M."/>
            <person name="Pedrosa F.O."/>
            <person name="Steffens M.B."/>
            <person name="Bombassaro A."/>
            <person name="Tadra-Sfeir M.Z."/>
            <person name="Moreno L.F."/>
            <person name="Najafzadeh M.J."/>
            <person name="Felipe M.S."/>
            <person name="Teixeira M."/>
            <person name="Sun J."/>
            <person name="Xi L."/>
            <person name="Castro M.A."/>
            <person name="Vicente V.A."/>
        </authorList>
    </citation>
    <scope>NUCLEOTIDE SEQUENCE [LARGE SCALE GENOMIC DNA]</scope>
    <source>
        <strain evidence="8 9">CBS 269.64</strain>
    </source>
</reference>
<dbReference type="GeneID" id="34586544"/>
<dbReference type="RefSeq" id="XP_022502627.1">
    <property type="nucleotide sequence ID" value="XM_022641425.1"/>
</dbReference>
<feature type="compositionally biased region" description="Polar residues" evidence="6">
    <location>
        <begin position="138"/>
        <end position="147"/>
    </location>
</feature>
<evidence type="ECO:0000256" key="4">
    <source>
        <dbReference type="PROSITE-ProRule" id="PRU00175"/>
    </source>
</evidence>
<dbReference type="GO" id="GO:0008270">
    <property type="term" value="F:zinc ion binding"/>
    <property type="evidence" value="ECO:0007669"/>
    <property type="project" value="UniProtKB-KW"/>
</dbReference>
<keyword evidence="3" id="KW-0862">Zinc</keyword>
<dbReference type="PROSITE" id="PS50089">
    <property type="entry name" value="ZF_RING_2"/>
    <property type="match status" value="1"/>
</dbReference>
<dbReference type="InterPro" id="IPR001841">
    <property type="entry name" value="Znf_RING"/>
</dbReference>
<dbReference type="SMART" id="SM00184">
    <property type="entry name" value="RING"/>
    <property type="match status" value="1"/>
</dbReference>
<evidence type="ECO:0000313" key="8">
    <source>
        <dbReference type="EMBL" id="OAL37615.1"/>
    </source>
</evidence>
<dbReference type="Proteomes" id="UP000185904">
    <property type="component" value="Unassembled WGS sequence"/>
</dbReference>
<feature type="coiled-coil region" evidence="5">
    <location>
        <begin position="81"/>
        <end position="108"/>
    </location>
</feature>
<feature type="compositionally biased region" description="Basic and acidic residues" evidence="6">
    <location>
        <begin position="451"/>
        <end position="465"/>
    </location>
</feature>
<evidence type="ECO:0000313" key="9">
    <source>
        <dbReference type="Proteomes" id="UP000185904"/>
    </source>
</evidence>
<feature type="region of interest" description="Disordered" evidence="6">
    <location>
        <begin position="412"/>
        <end position="478"/>
    </location>
</feature>
<evidence type="ECO:0000259" key="7">
    <source>
        <dbReference type="PROSITE" id="PS50089"/>
    </source>
</evidence>
<proteinExistence type="predicted"/>
<keyword evidence="5" id="KW-0175">Coiled coil</keyword>
<name>A0A178D923_9EURO</name>
<feature type="region of interest" description="Disordered" evidence="6">
    <location>
        <begin position="23"/>
        <end position="45"/>
    </location>
</feature>
<keyword evidence="2 4" id="KW-0863">Zinc-finger</keyword>
<gene>
    <name evidence="8" type="ORF">AYO20_03122</name>
</gene>
<dbReference type="AlphaFoldDB" id="A0A178D923"/>
<evidence type="ECO:0000256" key="3">
    <source>
        <dbReference type="ARBA" id="ARBA00022833"/>
    </source>
</evidence>
<feature type="region of interest" description="Disordered" evidence="6">
    <location>
        <begin position="225"/>
        <end position="287"/>
    </location>
</feature>
<dbReference type="InterPro" id="IPR013083">
    <property type="entry name" value="Znf_RING/FYVE/PHD"/>
</dbReference>
<dbReference type="PANTHER" id="PTHR23041:SF78">
    <property type="entry name" value="E3 UBIQUITIN-PROTEIN LIGASE RNF4"/>
    <property type="match status" value="1"/>
</dbReference>
<evidence type="ECO:0000256" key="2">
    <source>
        <dbReference type="ARBA" id="ARBA00022771"/>
    </source>
</evidence>
<protein>
    <recommendedName>
        <fullName evidence="7">RING-type domain-containing protein</fullName>
    </recommendedName>
</protein>
<accession>A0A178D923</accession>
<comment type="caution">
    <text evidence="8">The sequence shown here is derived from an EMBL/GenBank/DDBJ whole genome shotgun (WGS) entry which is preliminary data.</text>
</comment>
<dbReference type="InterPro" id="IPR047134">
    <property type="entry name" value="RNF4"/>
</dbReference>
<dbReference type="OrthoDB" id="6270329at2759"/>
<evidence type="ECO:0000256" key="5">
    <source>
        <dbReference type="SAM" id="Coils"/>
    </source>
</evidence>